<dbReference type="SUPFAM" id="SSF144000">
    <property type="entry name" value="Oxysterol-binding protein-like"/>
    <property type="match status" value="1"/>
</dbReference>
<protein>
    <submittedName>
        <fullName evidence="4">Oxysterol-binding protein</fullName>
    </submittedName>
</protein>
<dbReference type="GO" id="GO:0005829">
    <property type="term" value="C:cytosol"/>
    <property type="evidence" value="ECO:0007669"/>
    <property type="project" value="TreeGrafter"/>
</dbReference>
<dbReference type="PANTHER" id="PTHR10972">
    <property type="entry name" value="OXYSTEROL-BINDING PROTEIN-RELATED"/>
    <property type="match status" value="1"/>
</dbReference>
<dbReference type="EMBL" id="UYRT01086755">
    <property type="protein sequence ID" value="VDN31718.1"/>
    <property type="molecule type" value="Genomic_DNA"/>
</dbReference>
<dbReference type="Pfam" id="PF01237">
    <property type="entry name" value="Oxysterol_BP"/>
    <property type="match status" value="1"/>
</dbReference>
<reference evidence="4" key="1">
    <citation type="submission" date="2016-06" db="UniProtKB">
        <authorList>
            <consortium name="WormBaseParasite"/>
        </authorList>
    </citation>
    <scope>IDENTIFICATION</scope>
</reference>
<name>A0A183EBU0_9BILA</name>
<dbReference type="Proteomes" id="UP000271098">
    <property type="component" value="Unassembled WGS sequence"/>
</dbReference>
<organism evidence="4">
    <name type="scientific">Gongylonema pulchrum</name>
    <dbReference type="NCBI Taxonomy" id="637853"/>
    <lineage>
        <taxon>Eukaryota</taxon>
        <taxon>Metazoa</taxon>
        <taxon>Ecdysozoa</taxon>
        <taxon>Nematoda</taxon>
        <taxon>Chromadorea</taxon>
        <taxon>Rhabditida</taxon>
        <taxon>Spirurina</taxon>
        <taxon>Spiruromorpha</taxon>
        <taxon>Spiruroidea</taxon>
        <taxon>Gongylonematidae</taxon>
        <taxon>Gongylonema</taxon>
    </lineage>
</organism>
<dbReference type="InterPro" id="IPR037239">
    <property type="entry name" value="OSBP_sf"/>
</dbReference>
<dbReference type="InterPro" id="IPR000648">
    <property type="entry name" value="Oxysterol-bd"/>
</dbReference>
<keyword evidence="1" id="KW-0175">Coiled coil</keyword>
<dbReference type="OrthoDB" id="416222at2759"/>
<proteinExistence type="predicted"/>
<dbReference type="PANTHER" id="PTHR10972:SF209">
    <property type="entry name" value="OXYSTEROL-BINDING PROTEIN"/>
    <property type="match status" value="1"/>
</dbReference>
<dbReference type="Gene3D" id="2.40.160.120">
    <property type="match status" value="1"/>
</dbReference>
<keyword evidence="3" id="KW-1185">Reference proteome</keyword>
<dbReference type="GO" id="GO:0005886">
    <property type="term" value="C:plasma membrane"/>
    <property type="evidence" value="ECO:0007669"/>
    <property type="project" value="TreeGrafter"/>
</dbReference>
<evidence type="ECO:0000313" key="3">
    <source>
        <dbReference type="Proteomes" id="UP000271098"/>
    </source>
</evidence>
<reference evidence="2 3" key="2">
    <citation type="submission" date="2018-11" db="EMBL/GenBank/DDBJ databases">
        <authorList>
            <consortium name="Pathogen Informatics"/>
        </authorList>
    </citation>
    <scope>NUCLEOTIDE SEQUENCE [LARGE SCALE GENOMIC DNA]</scope>
</reference>
<evidence type="ECO:0000313" key="4">
    <source>
        <dbReference type="WBParaSite" id="GPUH_0001845601-mRNA-1"/>
    </source>
</evidence>
<dbReference type="GO" id="GO:0097038">
    <property type="term" value="C:perinuclear endoplasmic reticulum"/>
    <property type="evidence" value="ECO:0007669"/>
    <property type="project" value="TreeGrafter"/>
</dbReference>
<dbReference type="WBParaSite" id="GPUH_0001845601-mRNA-1">
    <property type="protein sequence ID" value="GPUH_0001845601-mRNA-1"/>
    <property type="gene ID" value="GPUH_0001845601"/>
</dbReference>
<gene>
    <name evidence="2" type="ORF">GPUH_LOCUS18430</name>
</gene>
<feature type="coiled-coil region" evidence="1">
    <location>
        <begin position="136"/>
        <end position="167"/>
    </location>
</feature>
<evidence type="ECO:0000256" key="1">
    <source>
        <dbReference type="SAM" id="Coils"/>
    </source>
</evidence>
<dbReference type="GO" id="GO:0032934">
    <property type="term" value="F:sterol binding"/>
    <property type="evidence" value="ECO:0007669"/>
    <property type="project" value="TreeGrafter"/>
</dbReference>
<dbReference type="AlphaFoldDB" id="A0A183EBU0"/>
<evidence type="ECO:0000313" key="2">
    <source>
        <dbReference type="EMBL" id="VDN31718.1"/>
    </source>
</evidence>
<sequence length="203" mass="23880">MGQMYVQLDGRLRLRSNTGLECKLSFKNNDSGPTRQSTFFKGHIFKLEQILKAAYGNWTSFFATCDVNNFNTNYDDWLEIAKQAFNTHLSQKNIPLIQGSKILWKSRPRPSNSSAMYNFTSFTFLLNDPSYITEKIASTDRAAENEKERLEVKQREARALMKKTQEKLPKWFVKQHRKSKDELLWIFTGTYWNREFDGCEDIY</sequence>
<accession>A0A183EBU0</accession>